<protein>
    <submittedName>
        <fullName evidence="2">Uncharacterized protein</fullName>
    </submittedName>
</protein>
<evidence type="ECO:0000313" key="2">
    <source>
        <dbReference type="EMBL" id="MUN42596.1"/>
    </source>
</evidence>
<organism evidence="2 3">
    <name type="scientific">Actinomadura litoris</name>
    <dbReference type="NCBI Taxonomy" id="2678616"/>
    <lineage>
        <taxon>Bacteria</taxon>
        <taxon>Bacillati</taxon>
        <taxon>Actinomycetota</taxon>
        <taxon>Actinomycetes</taxon>
        <taxon>Streptosporangiales</taxon>
        <taxon>Thermomonosporaceae</taxon>
        <taxon>Actinomadura</taxon>
    </lineage>
</organism>
<dbReference type="RefSeq" id="WP_156222426.1">
    <property type="nucleotide sequence ID" value="NZ_WOFH01000022.1"/>
</dbReference>
<dbReference type="AlphaFoldDB" id="A0A7K1LEA2"/>
<sequence>METIEAPVAKAVGKVLSPQKVKQVCGAAGEGVERVKRARYRPAGQVQSGAVRPGDRAAQAGQLLTHR</sequence>
<proteinExistence type="predicted"/>
<keyword evidence="3" id="KW-1185">Reference proteome</keyword>
<evidence type="ECO:0000256" key="1">
    <source>
        <dbReference type="SAM" id="MobiDB-lite"/>
    </source>
</evidence>
<accession>A0A7K1LEA2</accession>
<gene>
    <name evidence="2" type="ORF">GNZ18_39295</name>
</gene>
<dbReference type="Proteomes" id="UP000432015">
    <property type="component" value="Unassembled WGS sequence"/>
</dbReference>
<reference evidence="2 3" key="1">
    <citation type="submission" date="2019-11" db="EMBL/GenBank/DDBJ databases">
        <authorList>
            <person name="Cao P."/>
        </authorList>
    </citation>
    <scope>NUCLEOTIDE SEQUENCE [LARGE SCALE GENOMIC DNA]</scope>
    <source>
        <strain evidence="2 3">NEAU-AAG5</strain>
    </source>
</reference>
<evidence type="ECO:0000313" key="3">
    <source>
        <dbReference type="Proteomes" id="UP000432015"/>
    </source>
</evidence>
<dbReference type="EMBL" id="WOFH01000022">
    <property type="protein sequence ID" value="MUN42596.1"/>
    <property type="molecule type" value="Genomic_DNA"/>
</dbReference>
<feature type="region of interest" description="Disordered" evidence="1">
    <location>
        <begin position="43"/>
        <end position="67"/>
    </location>
</feature>
<comment type="caution">
    <text evidence="2">The sequence shown here is derived from an EMBL/GenBank/DDBJ whole genome shotgun (WGS) entry which is preliminary data.</text>
</comment>
<name>A0A7K1LEA2_9ACTN</name>